<reference evidence="6 9" key="2">
    <citation type="submission" date="2019-06" db="EMBL/GenBank/DDBJ databases">
        <authorList>
            <consortium name="NARMS: The National Antimicrobial Resistance Monitoring System"/>
        </authorList>
    </citation>
    <scope>NUCLEOTIDE SEQUENCE [LARGE SCALE GENOMIC DNA]</scope>
    <source>
        <strain evidence="6 9">FSIS11921886</strain>
    </source>
</reference>
<keyword evidence="4" id="KW-0804">Transcription</keyword>
<protein>
    <submittedName>
        <fullName evidence="6 7">Transcriptional regulator</fullName>
    </submittedName>
</protein>
<evidence type="ECO:0000313" key="8">
    <source>
        <dbReference type="Proteomes" id="UP000250385"/>
    </source>
</evidence>
<name>A0A0F3UEE8_ECOLX</name>
<evidence type="ECO:0000256" key="4">
    <source>
        <dbReference type="ARBA" id="ARBA00023163"/>
    </source>
</evidence>
<dbReference type="Gene3D" id="1.10.10.10">
    <property type="entry name" value="Winged helix-like DNA-binding domain superfamily/Winged helix DNA-binding domain"/>
    <property type="match status" value="1"/>
</dbReference>
<dbReference type="SUPFAM" id="SSF53850">
    <property type="entry name" value="Periplasmic binding protein-like II"/>
    <property type="match status" value="1"/>
</dbReference>
<dbReference type="Gene3D" id="3.40.190.10">
    <property type="entry name" value="Periplasmic binding protein-like II"/>
    <property type="match status" value="2"/>
</dbReference>
<evidence type="ECO:0000313" key="7">
    <source>
        <dbReference type="EMBL" id="SPX29674.1"/>
    </source>
</evidence>
<evidence type="ECO:0000256" key="2">
    <source>
        <dbReference type="ARBA" id="ARBA00023015"/>
    </source>
</evidence>
<dbReference type="GO" id="GO:0003700">
    <property type="term" value="F:DNA-binding transcription factor activity"/>
    <property type="evidence" value="ECO:0007669"/>
    <property type="project" value="InterPro"/>
</dbReference>
<dbReference type="SUPFAM" id="SSF46785">
    <property type="entry name" value="Winged helix' DNA-binding domain"/>
    <property type="match status" value="1"/>
</dbReference>
<keyword evidence="2" id="KW-0805">Transcription regulation</keyword>
<dbReference type="Pfam" id="PF03466">
    <property type="entry name" value="LysR_substrate"/>
    <property type="match status" value="1"/>
</dbReference>
<dbReference type="AlphaFoldDB" id="A0A0F3UEE8"/>
<evidence type="ECO:0000259" key="5">
    <source>
        <dbReference type="PROSITE" id="PS50931"/>
    </source>
</evidence>
<comment type="similarity">
    <text evidence="1">Belongs to the LysR transcriptional regulatory family.</text>
</comment>
<evidence type="ECO:0000313" key="6">
    <source>
        <dbReference type="EMBL" id="EFB2191288.1"/>
    </source>
</evidence>
<dbReference type="CDD" id="cd08464">
    <property type="entry name" value="PBP2_DntR_like_2"/>
    <property type="match status" value="1"/>
</dbReference>
<sequence>MDSIRENDLNRVDLNLLIVLLVLHREGSVSRAASKLHLGQPAVSGALARLREMFNDPLFVRTAKGMAPTPRAQDLVTALLPVMDQMQQVIFQRPVFTPEQDQHTFRLGMSDWVERWLMPGMMADIAQMAPGIRLQVTVSDPFQDGEKVQQDKVDVAISVVEQVPAGVEREVITQMGFCTMWHPLQLSLTSPLSLDVYTEIDHLLVSYRGASSSSIDLILADCGRKREVRYVTPNFSSLPLMLRQIPALATVPQGLAEGWVADYGLQFADVPLEVPAFTLSLLWNKRRNNDEALRWLLEKLRARMQGWEMFSECV</sequence>
<dbReference type="Proteomes" id="UP000250385">
    <property type="component" value="Unassembled WGS sequence"/>
</dbReference>
<feature type="domain" description="HTH lysR-type" evidence="5">
    <location>
        <begin position="12"/>
        <end position="69"/>
    </location>
</feature>
<dbReference type="PANTHER" id="PTHR30118:SF15">
    <property type="entry name" value="TRANSCRIPTIONAL REGULATORY PROTEIN"/>
    <property type="match status" value="1"/>
</dbReference>
<organism evidence="6 9">
    <name type="scientific">Escherichia coli</name>
    <dbReference type="NCBI Taxonomy" id="562"/>
    <lineage>
        <taxon>Bacteria</taxon>
        <taxon>Pseudomonadati</taxon>
        <taxon>Pseudomonadota</taxon>
        <taxon>Gammaproteobacteria</taxon>
        <taxon>Enterobacterales</taxon>
        <taxon>Enterobacteriaceae</taxon>
        <taxon>Escherichia</taxon>
    </lineage>
</organism>
<gene>
    <name evidence="7" type="primary">nodD2</name>
    <name evidence="6" type="ORF">FIJ20_03450</name>
    <name evidence="7" type="ORF">NCTC10279_01933</name>
</gene>
<dbReference type="Pfam" id="PF00126">
    <property type="entry name" value="HTH_1"/>
    <property type="match status" value="1"/>
</dbReference>
<dbReference type="InterPro" id="IPR000847">
    <property type="entry name" value="LysR_HTH_N"/>
</dbReference>
<dbReference type="InterPro" id="IPR036388">
    <property type="entry name" value="WH-like_DNA-bd_sf"/>
</dbReference>
<evidence type="ECO:0000256" key="1">
    <source>
        <dbReference type="ARBA" id="ARBA00009437"/>
    </source>
</evidence>
<dbReference type="Proteomes" id="UP000519859">
    <property type="component" value="Unassembled WGS sequence"/>
</dbReference>
<dbReference type="InterPro" id="IPR050389">
    <property type="entry name" value="LysR-type_TF"/>
</dbReference>
<accession>A0A0F3UEE8</accession>
<reference evidence="7 8" key="1">
    <citation type="submission" date="2018-06" db="EMBL/GenBank/DDBJ databases">
        <authorList>
            <consortium name="Pathogen Informatics"/>
            <person name="Doyle S."/>
        </authorList>
    </citation>
    <scope>NUCLEOTIDE SEQUENCE [LARGE SCALE GENOMIC DNA]</scope>
    <source>
        <strain evidence="7 8">NCTC10279</strain>
    </source>
</reference>
<dbReference type="InterPro" id="IPR036390">
    <property type="entry name" value="WH_DNA-bd_sf"/>
</dbReference>
<comment type="caution">
    <text evidence="6">The sequence shown here is derived from an EMBL/GenBank/DDBJ whole genome shotgun (WGS) entry which is preliminary data.</text>
</comment>
<dbReference type="EMBL" id="AASDFP010000005">
    <property type="protein sequence ID" value="EFB2191288.1"/>
    <property type="molecule type" value="Genomic_DNA"/>
</dbReference>
<dbReference type="InterPro" id="IPR005119">
    <property type="entry name" value="LysR_subst-bd"/>
</dbReference>
<dbReference type="PROSITE" id="PS50931">
    <property type="entry name" value="HTH_LYSR"/>
    <property type="match status" value="1"/>
</dbReference>
<proteinExistence type="inferred from homology"/>
<evidence type="ECO:0000256" key="3">
    <source>
        <dbReference type="ARBA" id="ARBA00023125"/>
    </source>
</evidence>
<dbReference type="GO" id="GO:0003677">
    <property type="term" value="F:DNA binding"/>
    <property type="evidence" value="ECO:0007669"/>
    <property type="project" value="UniProtKB-KW"/>
</dbReference>
<dbReference type="PRINTS" id="PR00039">
    <property type="entry name" value="HTHLYSR"/>
</dbReference>
<dbReference type="RefSeq" id="WP_029785796.1">
    <property type="nucleotide sequence ID" value="NZ_BDLI01000051.1"/>
</dbReference>
<evidence type="ECO:0000313" key="9">
    <source>
        <dbReference type="Proteomes" id="UP000519859"/>
    </source>
</evidence>
<keyword evidence="3" id="KW-0238">DNA-binding</keyword>
<dbReference type="EMBL" id="UASG01000009">
    <property type="protein sequence ID" value="SPX29674.1"/>
    <property type="molecule type" value="Genomic_DNA"/>
</dbReference>
<dbReference type="PANTHER" id="PTHR30118">
    <property type="entry name" value="HTH-TYPE TRANSCRIPTIONAL REGULATOR LEUO-RELATED"/>
    <property type="match status" value="1"/>
</dbReference>